<name>A0A080LU54_9PROT</name>
<dbReference type="EMBL" id="JDVG02000443">
    <property type="protein sequence ID" value="KFB72077.1"/>
    <property type="molecule type" value="Genomic_DNA"/>
</dbReference>
<dbReference type="Proteomes" id="UP000020077">
    <property type="component" value="Unassembled WGS sequence"/>
</dbReference>
<reference evidence="1 2" key="1">
    <citation type="submission" date="2014-02" db="EMBL/GenBank/DDBJ databases">
        <title>Expanding our view of genomic diversity in Candidatus Accumulibacter clades.</title>
        <authorList>
            <person name="Skennerton C.T."/>
            <person name="Barr J.J."/>
            <person name="Slater F.R."/>
            <person name="Bond P.L."/>
            <person name="Tyson G.W."/>
        </authorList>
    </citation>
    <scope>NUCLEOTIDE SEQUENCE [LARGE SCALE GENOMIC DNA]</scope>
    <source>
        <strain evidence="2">BA-91</strain>
    </source>
</reference>
<gene>
    <name evidence="1" type="ORF">AW09_002745</name>
</gene>
<organism evidence="1 2">
    <name type="scientific">Candidatus Accumulibacter phosphatis</name>
    <dbReference type="NCBI Taxonomy" id="327160"/>
    <lineage>
        <taxon>Bacteria</taxon>
        <taxon>Pseudomonadati</taxon>
        <taxon>Pseudomonadota</taxon>
        <taxon>Betaproteobacteria</taxon>
        <taxon>Candidatus Accumulibacter</taxon>
    </lineage>
</organism>
<comment type="caution">
    <text evidence="1">The sequence shown here is derived from an EMBL/GenBank/DDBJ whole genome shotgun (WGS) entry which is preliminary data.</text>
</comment>
<accession>A0A080LU54</accession>
<dbReference type="AlphaFoldDB" id="A0A080LU54"/>
<evidence type="ECO:0000313" key="2">
    <source>
        <dbReference type="Proteomes" id="UP000020077"/>
    </source>
</evidence>
<protein>
    <submittedName>
        <fullName evidence="1">Uncharacterized protein</fullName>
    </submittedName>
</protein>
<proteinExistence type="predicted"/>
<evidence type="ECO:0000313" key="1">
    <source>
        <dbReference type="EMBL" id="KFB72077.1"/>
    </source>
</evidence>
<sequence length="54" mass="6144">MRYAAGKPRDCPKRCGCFNTFSVGIHPSLWTSAEIYLTPIVFAPVRLLIYRLTI</sequence>